<accession>A0A061QY31</accession>
<dbReference type="Gene3D" id="1.10.238.10">
    <property type="entry name" value="EF-hand"/>
    <property type="match status" value="1"/>
</dbReference>
<evidence type="ECO:0008006" key="2">
    <source>
        <dbReference type="Google" id="ProtNLM"/>
    </source>
</evidence>
<dbReference type="InterPro" id="IPR011992">
    <property type="entry name" value="EF-hand-dom_pair"/>
</dbReference>
<dbReference type="EMBL" id="GBEZ01023508">
    <property type="protein sequence ID" value="JAC63384.1"/>
    <property type="molecule type" value="Transcribed_RNA"/>
</dbReference>
<gene>
    <name evidence="1" type="ORF">TSPGSL018_20805</name>
</gene>
<dbReference type="AlphaFoldDB" id="A0A061QY31"/>
<name>A0A061QY31_9CHLO</name>
<organism evidence="1">
    <name type="scientific">Tetraselmis sp. GSL018</name>
    <dbReference type="NCBI Taxonomy" id="582737"/>
    <lineage>
        <taxon>Eukaryota</taxon>
        <taxon>Viridiplantae</taxon>
        <taxon>Chlorophyta</taxon>
        <taxon>core chlorophytes</taxon>
        <taxon>Chlorodendrophyceae</taxon>
        <taxon>Chlorodendrales</taxon>
        <taxon>Chlorodendraceae</taxon>
        <taxon>Tetraselmis</taxon>
    </lineage>
</organism>
<feature type="non-terminal residue" evidence="1">
    <location>
        <position position="147"/>
    </location>
</feature>
<proteinExistence type="predicted"/>
<sequence length="147" mass="16539">AFKLRNSMDLLRGLKSDYVFVDDAQQLFMTTCGITLETEELLAIYAMFDAPGSGYLNLMDLMRTLLDHDYHCFFIGSVLKREARPPSMTDQDRASLSSIVQKVRKMSDLQSAFLMFDCNGNGRSSAGVDAMWSQANARGKAFLDFHD</sequence>
<feature type="non-terminal residue" evidence="1">
    <location>
        <position position="1"/>
    </location>
</feature>
<reference evidence="1" key="1">
    <citation type="submission" date="2014-05" db="EMBL/GenBank/DDBJ databases">
        <title>The transcriptome of the halophilic microalga Tetraselmis sp. GSL018 isolated from the Great Salt Lake, Utah.</title>
        <authorList>
            <person name="Jinkerson R.E."/>
            <person name="D'Adamo S."/>
            <person name="Posewitz M.C."/>
        </authorList>
    </citation>
    <scope>NUCLEOTIDE SEQUENCE</scope>
    <source>
        <strain evidence="1">GSL018</strain>
    </source>
</reference>
<dbReference type="SUPFAM" id="SSF47473">
    <property type="entry name" value="EF-hand"/>
    <property type="match status" value="1"/>
</dbReference>
<evidence type="ECO:0000313" key="1">
    <source>
        <dbReference type="EMBL" id="JAC63384.1"/>
    </source>
</evidence>
<protein>
    <recommendedName>
        <fullName evidence="2">EF-hand domain-containing protein</fullName>
    </recommendedName>
</protein>